<evidence type="ECO:0000313" key="1">
    <source>
        <dbReference type="EMBL" id="KAF5386219.1"/>
    </source>
</evidence>
<dbReference type="Proteomes" id="UP000565441">
    <property type="component" value="Unassembled WGS sequence"/>
</dbReference>
<keyword evidence="2" id="KW-1185">Reference proteome</keyword>
<dbReference type="EMBL" id="JAACJP010000003">
    <property type="protein sequence ID" value="KAF5386219.1"/>
    <property type="molecule type" value="Genomic_DNA"/>
</dbReference>
<dbReference type="OrthoDB" id="3060579at2759"/>
<name>A0A8H5HMP1_9AGAR</name>
<dbReference type="AlphaFoldDB" id="A0A8H5HMP1"/>
<gene>
    <name evidence="1" type="ORF">D9615_002312</name>
</gene>
<accession>A0A8H5HMP1</accession>
<evidence type="ECO:0000313" key="2">
    <source>
        <dbReference type="Proteomes" id="UP000565441"/>
    </source>
</evidence>
<protein>
    <submittedName>
        <fullName evidence="1">Uncharacterized protein</fullName>
    </submittedName>
</protein>
<sequence>MGSPSLKTTSIYRAALIFALHHSAHAHPDILLQFIFPMHFSTFMSTLLVLSAVHSASTAPAPAPEPSPIPPELQPIIAAKNNLAGTAVYADDPKFNSTARENSSNDAMTLQIPLTFISAASITAGTLLVSLV</sequence>
<proteinExistence type="predicted"/>
<comment type="caution">
    <text evidence="1">The sequence shown here is derived from an EMBL/GenBank/DDBJ whole genome shotgun (WGS) entry which is preliminary data.</text>
</comment>
<organism evidence="1 2">
    <name type="scientific">Tricholomella constricta</name>
    <dbReference type="NCBI Taxonomy" id="117010"/>
    <lineage>
        <taxon>Eukaryota</taxon>
        <taxon>Fungi</taxon>
        <taxon>Dikarya</taxon>
        <taxon>Basidiomycota</taxon>
        <taxon>Agaricomycotina</taxon>
        <taxon>Agaricomycetes</taxon>
        <taxon>Agaricomycetidae</taxon>
        <taxon>Agaricales</taxon>
        <taxon>Tricholomatineae</taxon>
        <taxon>Lyophyllaceae</taxon>
        <taxon>Tricholomella</taxon>
    </lineage>
</organism>
<reference evidence="1 2" key="1">
    <citation type="journal article" date="2020" name="ISME J.">
        <title>Uncovering the hidden diversity of litter-decomposition mechanisms in mushroom-forming fungi.</title>
        <authorList>
            <person name="Floudas D."/>
            <person name="Bentzer J."/>
            <person name="Ahren D."/>
            <person name="Johansson T."/>
            <person name="Persson P."/>
            <person name="Tunlid A."/>
        </authorList>
    </citation>
    <scope>NUCLEOTIDE SEQUENCE [LARGE SCALE GENOMIC DNA]</scope>
    <source>
        <strain evidence="1 2">CBS 661.87</strain>
    </source>
</reference>